<evidence type="ECO:0008006" key="5">
    <source>
        <dbReference type="Google" id="ProtNLM"/>
    </source>
</evidence>
<evidence type="ECO:0000256" key="2">
    <source>
        <dbReference type="SAM" id="SignalP"/>
    </source>
</evidence>
<name>A0ABR5S8G1_9MICO</name>
<feature type="chain" id="PRO_5045169764" description="Peptidoglycan binding domain-containing protein" evidence="2">
    <location>
        <begin position="34"/>
        <end position="495"/>
    </location>
</feature>
<feature type="region of interest" description="Disordered" evidence="1">
    <location>
        <begin position="357"/>
        <end position="383"/>
    </location>
</feature>
<keyword evidence="4" id="KW-1185">Reference proteome</keyword>
<feature type="compositionally biased region" description="Basic and acidic residues" evidence="1">
    <location>
        <begin position="370"/>
        <end position="380"/>
    </location>
</feature>
<dbReference type="RefSeq" id="WP_058728054.1">
    <property type="nucleotide sequence ID" value="NZ_LDRB01000014.1"/>
</dbReference>
<reference evidence="3 4" key="1">
    <citation type="journal article" date="2016" name="Front. Microbiol.">
        <title>Genomic Resource of Rice Seed Associated Bacteria.</title>
        <authorList>
            <person name="Midha S."/>
            <person name="Bansal K."/>
            <person name="Sharma S."/>
            <person name="Kumar N."/>
            <person name="Patil P.P."/>
            <person name="Chaudhry V."/>
            <person name="Patil P.B."/>
        </authorList>
    </citation>
    <scope>NUCLEOTIDE SEQUENCE [LARGE SCALE GENOMIC DNA]</scope>
    <source>
        <strain evidence="3 4">NS263</strain>
    </source>
</reference>
<dbReference type="EMBL" id="LDRB01000014">
    <property type="protein sequence ID" value="KTR41571.1"/>
    <property type="molecule type" value="Genomic_DNA"/>
</dbReference>
<sequence length="495" mass="51154">MLWGRRRTRSTALTATTLTAVLLLTGCSAHVNAGSAGAEKAERELSALDGVQSVRGSGTNNLPFAGEVSVRVTADDDLSDADLRRVTHEVGRWIHDASGPGTTYHGSMEADGFGFFLEGRASENDELLSVVDRLRGDDRWLGGDVDAPSASGTGGGRIALTARDADDLVSAWDAVRGAASSIPGWDTASTTASWSADQPDDLPSYQTPDLRIANDVAGTDDTVGDPTPEIAAYERVRAAHEVTRASVTPGRLLMHLADLDDVRDATAIAQQAAPDAQVIVDGGIVTKDEPQGDDDLPDADDYAEADRLAAVAVRPGVTAVSLTPTLVDVTVADPDAVLATATALAAAAPAAPVTSIRVGPKADTTNGADGADRDAADDTNRLSVDGSPAMLSASIQIGTALRAFLPASSEQFSTNQSVAATLSDAGQVPAFVAAVRPVLPEGSGLHVRLADRGTGGTTDLTLHDGQLTAEPLRDGEERGADRTDLERALLDAWNS</sequence>
<evidence type="ECO:0000313" key="4">
    <source>
        <dbReference type="Proteomes" id="UP000078335"/>
    </source>
</evidence>
<dbReference type="Proteomes" id="UP000078335">
    <property type="component" value="Unassembled WGS sequence"/>
</dbReference>
<protein>
    <recommendedName>
        <fullName evidence="5">Peptidoglycan binding domain-containing protein</fullName>
    </recommendedName>
</protein>
<organism evidence="3 4">
    <name type="scientific">Curtobacterium oceanosedimentum</name>
    <dbReference type="NCBI Taxonomy" id="465820"/>
    <lineage>
        <taxon>Bacteria</taxon>
        <taxon>Bacillati</taxon>
        <taxon>Actinomycetota</taxon>
        <taxon>Actinomycetes</taxon>
        <taxon>Micrococcales</taxon>
        <taxon>Microbacteriaceae</taxon>
        <taxon>Curtobacterium</taxon>
    </lineage>
</organism>
<feature type="signal peptide" evidence="2">
    <location>
        <begin position="1"/>
        <end position="33"/>
    </location>
</feature>
<proteinExistence type="predicted"/>
<evidence type="ECO:0000313" key="3">
    <source>
        <dbReference type="EMBL" id="KTR41571.1"/>
    </source>
</evidence>
<dbReference type="PROSITE" id="PS51257">
    <property type="entry name" value="PROKAR_LIPOPROTEIN"/>
    <property type="match status" value="1"/>
</dbReference>
<evidence type="ECO:0000256" key="1">
    <source>
        <dbReference type="SAM" id="MobiDB-lite"/>
    </source>
</evidence>
<gene>
    <name evidence="3" type="ORF">NS263_04250</name>
</gene>
<keyword evidence="2" id="KW-0732">Signal</keyword>
<comment type="caution">
    <text evidence="3">The sequence shown here is derived from an EMBL/GenBank/DDBJ whole genome shotgun (WGS) entry which is preliminary data.</text>
</comment>
<accession>A0ABR5S8G1</accession>